<accession>F0WDY9</accession>
<keyword evidence="1" id="KW-1133">Transmembrane helix</keyword>
<gene>
    <name evidence="2" type="primary">AlNc14C70G4857</name>
    <name evidence="2" type="ORF">ALNC14_055600</name>
</gene>
<proteinExistence type="predicted"/>
<sequence>MESDDDLKNATPLLVERTGINTILASSAFAHYFLRRGSKRNSKRLLRAFEPMMCGVRLHTMLSELRKVARYASRVVIDHADVDVIRLGWNVD</sequence>
<reference evidence="2" key="1">
    <citation type="journal article" date="2011" name="PLoS Biol.">
        <title>Gene gain and loss during evolution of obligate parasitism in the white rust pathogen of Arabidopsis thaliana.</title>
        <authorList>
            <person name="Kemen E."/>
            <person name="Gardiner A."/>
            <person name="Schultz-Larsen T."/>
            <person name="Kemen A.C."/>
            <person name="Balmuth A.L."/>
            <person name="Robert-Seilaniantz A."/>
            <person name="Bailey K."/>
            <person name="Holub E."/>
            <person name="Studholme D.J."/>
            <person name="Maclean D."/>
            <person name="Jones J.D."/>
        </authorList>
    </citation>
    <scope>NUCLEOTIDE SEQUENCE</scope>
</reference>
<protein>
    <submittedName>
        <fullName evidence="2">AlNc14C70G4857 protein</fullName>
    </submittedName>
</protein>
<dbReference type="EMBL" id="FR824115">
    <property type="protein sequence ID" value="CCA19417.1"/>
    <property type="molecule type" value="Genomic_DNA"/>
</dbReference>
<keyword evidence="1" id="KW-0812">Transmembrane</keyword>
<evidence type="ECO:0000256" key="1">
    <source>
        <dbReference type="SAM" id="Phobius"/>
    </source>
</evidence>
<evidence type="ECO:0000313" key="2">
    <source>
        <dbReference type="EMBL" id="CCA19417.1"/>
    </source>
</evidence>
<dbReference type="AlphaFoldDB" id="F0WDY9"/>
<reference evidence="2" key="2">
    <citation type="submission" date="2011-02" db="EMBL/GenBank/DDBJ databases">
        <authorList>
            <person name="MacLean D."/>
        </authorList>
    </citation>
    <scope>NUCLEOTIDE SEQUENCE</scope>
</reference>
<keyword evidence="1" id="KW-0472">Membrane</keyword>
<dbReference type="HOGENOM" id="CLU_2417765_0_0_1"/>
<organism evidence="2">
    <name type="scientific">Albugo laibachii Nc14</name>
    <dbReference type="NCBI Taxonomy" id="890382"/>
    <lineage>
        <taxon>Eukaryota</taxon>
        <taxon>Sar</taxon>
        <taxon>Stramenopiles</taxon>
        <taxon>Oomycota</taxon>
        <taxon>Peronosporomycetes</taxon>
        <taxon>Albuginales</taxon>
        <taxon>Albuginaceae</taxon>
        <taxon>Albugo</taxon>
    </lineage>
</organism>
<feature type="transmembrane region" description="Helical" evidence="1">
    <location>
        <begin position="18"/>
        <end position="34"/>
    </location>
</feature>
<name>F0WDY9_9STRA</name>